<feature type="domain" description="Chorismate-utilising enzyme C-terminal" evidence="9">
    <location>
        <begin position="222"/>
        <end position="484"/>
    </location>
</feature>
<dbReference type="InterPro" id="IPR019999">
    <property type="entry name" value="Anth_synth_I-like"/>
</dbReference>
<dbReference type="InterPro" id="IPR005801">
    <property type="entry name" value="ADC_synthase"/>
</dbReference>
<sequence>MLSLSEFCTLAEQGYTHIPLIKKRLMDDATPVSVFANLRKFFASAYLFESVVGGERWARYSMIGLGSKIVITYHDGKVVLKDTNKDEISTHDTDPFEFIRTFMADYKTPSQDVMPNLPAFSGGLVGYFGYDMIRVIEPSVGVSNAPNPLELPDMWLTLSSSVVVFDNLEHTLSIIVYADVHAKDGYKKAVKQLDVIESLLAHKPDLTIKKQPLPHFISQTGQNKFCMDVNYIKEYIKAGDVMQVVPAQRLSGEYSGDPLAVYRALRYLNPSPYLFLIQGELIDDEPFHIVGASPEILSRIETVGDERKVTVRPLAGTRRRGVDREEDLALEAELLLDQKEIAEHLMLIDLGRNDIGKVCNIGTVKVTNKMFVERYSQVMHIASNVEGTVAADKDALDVFCATFPAGTLSGAPKIRAMQIIDEIEPVRRSVFGGAVGYLGWMGNMDTAIAIRTAVLKDGRVHIQAGAGVVADSDAVAEWDETNKKALAIVKAVEMACEGLLVHHN</sequence>
<dbReference type="Pfam" id="PF00425">
    <property type="entry name" value="Chorismate_bind"/>
    <property type="match status" value="1"/>
</dbReference>
<organism evidence="11 12">
    <name type="scientific">Moraxella nonliquefaciens</name>
    <dbReference type="NCBI Taxonomy" id="478"/>
    <lineage>
        <taxon>Bacteria</taxon>
        <taxon>Pseudomonadati</taxon>
        <taxon>Pseudomonadota</taxon>
        <taxon>Gammaproteobacteria</taxon>
        <taxon>Moraxellales</taxon>
        <taxon>Moraxellaceae</taxon>
        <taxon>Moraxella</taxon>
    </lineage>
</organism>
<keyword evidence="6" id="KW-0456">Lyase</keyword>
<dbReference type="AlphaFoldDB" id="A0A1B8PKM9"/>
<comment type="function">
    <text evidence="7">Part of a heterotetrameric complex that catalyzes the two-step biosynthesis of anthranilate, an intermediate in the biosynthesis of L-tryptophan. In the first step, the glutamine-binding beta subunit (TrpG) of anthranilate synthase (AS) provides the glutamine amidotransferase activity which generates ammonia as a substrate that, along with chorismate, is used in the second step, catalyzed by the large alpha subunit of AS (TrpE) to produce anthranilate. In the absence of TrpG, TrpE can synthesize anthranilate directly from chorismate and high concentrations of ammonia.</text>
</comment>
<evidence type="ECO:0000256" key="3">
    <source>
        <dbReference type="ARBA" id="ARBA00020653"/>
    </source>
</evidence>
<evidence type="ECO:0000259" key="9">
    <source>
        <dbReference type="Pfam" id="PF00425"/>
    </source>
</evidence>
<evidence type="ECO:0000313" key="12">
    <source>
        <dbReference type="Proteomes" id="UP000092671"/>
    </source>
</evidence>
<evidence type="ECO:0000256" key="2">
    <source>
        <dbReference type="ARBA" id="ARBA00011575"/>
    </source>
</evidence>
<proteinExistence type="predicted"/>
<protein>
    <recommendedName>
        <fullName evidence="3">Anthranilate synthase component 1</fullName>
    </recommendedName>
</protein>
<dbReference type="Gene3D" id="3.60.120.10">
    <property type="entry name" value="Anthranilate synthase"/>
    <property type="match status" value="1"/>
</dbReference>
<dbReference type="PANTHER" id="PTHR11236">
    <property type="entry name" value="AMINOBENZOATE/ANTHRANILATE SYNTHASE"/>
    <property type="match status" value="1"/>
</dbReference>
<feature type="domain" description="Anthranilate synthase component I N-terminal" evidence="10">
    <location>
        <begin position="27"/>
        <end position="173"/>
    </location>
</feature>
<dbReference type="GO" id="GO:0046872">
    <property type="term" value="F:metal ion binding"/>
    <property type="evidence" value="ECO:0007669"/>
    <property type="project" value="UniProtKB-KW"/>
</dbReference>
<comment type="catalytic activity">
    <reaction evidence="8">
        <text>chorismate + L-glutamine = anthranilate + pyruvate + L-glutamate + H(+)</text>
        <dbReference type="Rhea" id="RHEA:21732"/>
        <dbReference type="ChEBI" id="CHEBI:15361"/>
        <dbReference type="ChEBI" id="CHEBI:15378"/>
        <dbReference type="ChEBI" id="CHEBI:16567"/>
        <dbReference type="ChEBI" id="CHEBI:29748"/>
        <dbReference type="ChEBI" id="CHEBI:29985"/>
        <dbReference type="ChEBI" id="CHEBI:58359"/>
        <dbReference type="EC" id="4.1.3.27"/>
    </reaction>
</comment>
<dbReference type="InterPro" id="IPR015890">
    <property type="entry name" value="Chorismate_C"/>
</dbReference>
<keyword evidence="4" id="KW-0479">Metal-binding</keyword>
<evidence type="ECO:0000259" key="10">
    <source>
        <dbReference type="Pfam" id="PF04715"/>
    </source>
</evidence>
<comment type="cofactor">
    <cofactor evidence="1">
        <name>Mg(2+)</name>
        <dbReference type="ChEBI" id="CHEBI:18420"/>
    </cofactor>
</comment>
<evidence type="ECO:0000256" key="8">
    <source>
        <dbReference type="ARBA" id="ARBA00047683"/>
    </source>
</evidence>
<accession>A0A1B8PKM9</accession>
<evidence type="ECO:0000256" key="6">
    <source>
        <dbReference type="ARBA" id="ARBA00023239"/>
    </source>
</evidence>
<name>A0A1B8PKM9_MORNO</name>
<gene>
    <name evidence="11" type="ORF">A9Z60_06615</name>
</gene>
<keyword evidence="5" id="KW-0460">Magnesium</keyword>
<dbReference type="InterPro" id="IPR006805">
    <property type="entry name" value="Anth_synth_I_N"/>
</dbReference>
<evidence type="ECO:0000256" key="5">
    <source>
        <dbReference type="ARBA" id="ARBA00022842"/>
    </source>
</evidence>
<dbReference type="GO" id="GO:0000162">
    <property type="term" value="P:L-tryptophan biosynthetic process"/>
    <property type="evidence" value="ECO:0007669"/>
    <property type="project" value="TreeGrafter"/>
</dbReference>
<dbReference type="EMBL" id="LZDN01000004">
    <property type="protein sequence ID" value="OBX51671.1"/>
    <property type="molecule type" value="Genomic_DNA"/>
</dbReference>
<evidence type="ECO:0000256" key="7">
    <source>
        <dbReference type="ARBA" id="ARBA00025634"/>
    </source>
</evidence>
<dbReference type="PRINTS" id="PR00095">
    <property type="entry name" value="ANTSNTHASEI"/>
</dbReference>
<dbReference type="GO" id="GO:0004049">
    <property type="term" value="F:anthranilate synthase activity"/>
    <property type="evidence" value="ECO:0007669"/>
    <property type="project" value="UniProtKB-EC"/>
</dbReference>
<dbReference type="SUPFAM" id="SSF56322">
    <property type="entry name" value="ADC synthase"/>
    <property type="match status" value="1"/>
</dbReference>
<comment type="caution">
    <text evidence="11">The sequence shown here is derived from an EMBL/GenBank/DDBJ whole genome shotgun (WGS) entry which is preliminary data.</text>
</comment>
<dbReference type="PANTHER" id="PTHR11236:SF48">
    <property type="entry name" value="ISOCHORISMATE SYNTHASE MENF"/>
    <property type="match status" value="1"/>
</dbReference>
<comment type="subunit">
    <text evidence="2">Heterotetramer consisting of two non-identical subunits: a beta subunit (TrpG) and a large alpha subunit (TrpE).</text>
</comment>
<evidence type="ECO:0000313" key="11">
    <source>
        <dbReference type="EMBL" id="OBX51671.1"/>
    </source>
</evidence>
<dbReference type="Proteomes" id="UP000092671">
    <property type="component" value="Unassembled WGS sequence"/>
</dbReference>
<reference evidence="11 12" key="1">
    <citation type="submission" date="2016-06" db="EMBL/GenBank/DDBJ databases">
        <title>Draft genome of Moraxella nonliquefaciens CCUG 60284.</title>
        <authorList>
            <person name="Salva-Serra F."/>
            <person name="Engstrom-Jakobsson H."/>
            <person name="Thorell K."/>
            <person name="Gonzales-Siles L."/>
            <person name="Karlsson R."/>
            <person name="Boulund F."/>
            <person name="Engstrand L."/>
            <person name="Kristiansson E."/>
            <person name="Moore E."/>
        </authorList>
    </citation>
    <scope>NUCLEOTIDE SEQUENCE [LARGE SCALE GENOMIC DNA]</scope>
    <source>
        <strain evidence="11 12">CCUG 60284</strain>
    </source>
</reference>
<dbReference type="RefSeq" id="WP_066892234.1">
    <property type="nucleotide sequence ID" value="NZ_LZDN01000004.1"/>
</dbReference>
<dbReference type="Pfam" id="PF04715">
    <property type="entry name" value="Anth_synt_I_N"/>
    <property type="match status" value="1"/>
</dbReference>
<evidence type="ECO:0000256" key="4">
    <source>
        <dbReference type="ARBA" id="ARBA00022723"/>
    </source>
</evidence>
<evidence type="ECO:0000256" key="1">
    <source>
        <dbReference type="ARBA" id="ARBA00001946"/>
    </source>
</evidence>
<dbReference type="OrthoDB" id="9803598at2"/>